<keyword evidence="2" id="KW-1133">Transmembrane helix</keyword>
<dbReference type="AlphaFoldDB" id="A0A918CZH2"/>
<keyword evidence="2" id="KW-0472">Membrane</keyword>
<dbReference type="Proteomes" id="UP000600365">
    <property type="component" value="Unassembled WGS sequence"/>
</dbReference>
<dbReference type="EMBL" id="BMMM01000001">
    <property type="protein sequence ID" value="GGN51661.1"/>
    <property type="molecule type" value="Genomic_DNA"/>
</dbReference>
<feature type="transmembrane region" description="Helical" evidence="2">
    <location>
        <begin position="82"/>
        <end position="104"/>
    </location>
</feature>
<keyword evidence="4" id="KW-1185">Reference proteome</keyword>
<evidence type="ECO:0000256" key="2">
    <source>
        <dbReference type="SAM" id="Phobius"/>
    </source>
</evidence>
<proteinExistence type="predicted"/>
<gene>
    <name evidence="3" type="ORF">GCM10011579_007750</name>
</gene>
<comment type="caution">
    <text evidence="3">The sequence shown here is derived from an EMBL/GenBank/DDBJ whole genome shotgun (WGS) entry which is preliminary data.</text>
</comment>
<accession>A0A918CZH2</accession>
<organism evidence="3 4">
    <name type="scientific">Streptomyces albiflavescens</name>
    <dbReference type="NCBI Taxonomy" id="1623582"/>
    <lineage>
        <taxon>Bacteria</taxon>
        <taxon>Bacillati</taxon>
        <taxon>Actinomycetota</taxon>
        <taxon>Actinomycetes</taxon>
        <taxon>Kitasatosporales</taxon>
        <taxon>Streptomycetaceae</taxon>
        <taxon>Streptomyces</taxon>
    </lineage>
</organism>
<protein>
    <submittedName>
        <fullName evidence="3">Uncharacterized protein</fullName>
    </submittedName>
</protein>
<feature type="region of interest" description="Disordered" evidence="1">
    <location>
        <begin position="339"/>
        <end position="359"/>
    </location>
</feature>
<reference evidence="3 4" key="1">
    <citation type="journal article" date="2014" name="Int. J. Syst. Evol. Microbiol.">
        <title>Complete genome sequence of Corynebacterium casei LMG S-19264T (=DSM 44701T), isolated from a smear-ripened cheese.</title>
        <authorList>
            <consortium name="US DOE Joint Genome Institute (JGI-PGF)"/>
            <person name="Walter F."/>
            <person name="Albersmeier A."/>
            <person name="Kalinowski J."/>
            <person name="Ruckert C."/>
        </authorList>
    </citation>
    <scope>NUCLEOTIDE SEQUENCE [LARGE SCALE GENOMIC DNA]</scope>
    <source>
        <strain evidence="3 4">CGMCC 4.7111</strain>
    </source>
</reference>
<sequence length="359" mass="38849">MGLWVGVVGGTSYLLTRELCRWATFRWDLSKPVVEAEHRRRVISLAALSRYCGRRMESTVEALAGRLAKAEKVKKRVSRVEWLCGIVLVGGPVVWLAVMTALSLAHGMPRGGRATLLYVLAPGTAFIGGAGAWLALHRACQYWFRLIGDYRAFVECVDVLASCGFLIRHPGSSRWMNVLVADICTALSEFTSEKEAFPVEAQRDQVRRHVSAVQQELISVAGGLFREGPPGVTRLVVTVSALVDRLVAERWLSLLDLDGTHGEAEGFAFQATERGRDGWIVIGGSATAALGLATAVSLGVPIAAAVPGALVLLLGPAMVWGGRQWRPSPQRLMTLVQDSMSRSSGSIEPVQTELAQPPR</sequence>
<name>A0A918CZH2_9ACTN</name>
<keyword evidence="2" id="KW-0812">Transmembrane</keyword>
<evidence type="ECO:0000313" key="3">
    <source>
        <dbReference type="EMBL" id="GGN51661.1"/>
    </source>
</evidence>
<feature type="transmembrane region" description="Helical" evidence="2">
    <location>
        <begin position="278"/>
        <end position="296"/>
    </location>
</feature>
<evidence type="ECO:0000256" key="1">
    <source>
        <dbReference type="SAM" id="MobiDB-lite"/>
    </source>
</evidence>
<feature type="transmembrane region" description="Helical" evidence="2">
    <location>
        <begin position="302"/>
        <end position="321"/>
    </location>
</feature>
<feature type="transmembrane region" description="Helical" evidence="2">
    <location>
        <begin position="116"/>
        <end position="136"/>
    </location>
</feature>
<evidence type="ECO:0000313" key="4">
    <source>
        <dbReference type="Proteomes" id="UP000600365"/>
    </source>
</evidence>